<dbReference type="InterPro" id="IPR043502">
    <property type="entry name" value="DNA/RNA_pol_sf"/>
</dbReference>
<evidence type="ECO:0000259" key="9">
    <source>
        <dbReference type="SMART" id="SM00482"/>
    </source>
</evidence>
<dbReference type="GO" id="GO:0003677">
    <property type="term" value="F:DNA binding"/>
    <property type="evidence" value="ECO:0007669"/>
    <property type="project" value="InterPro"/>
</dbReference>
<dbReference type="PANTHER" id="PTHR10133">
    <property type="entry name" value="DNA POLYMERASE I"/>
    <property type="match status" value="1"/>
</dbReference>
<comment type="catalytic activity">
    <reaction evidence="7">
        <text>DNA(n) + a 2'-deoxyribonucleoside 5'-triphosphate = DNA(n+1) + diphosphate</text>
        <dbReference type="Rhea" id="RHEA:22508"/>
        <dbReference type="Rhea" id="RHEA-COMP:17339"/>
        <dbReference type="Rhea" id="RHEA-COMP:17340"/>
        <dbReference type="ChEBI" id="CHEBI:33019"/>
        <dbReference type="ChEBI" id="CHEBI:61560"/>
        <dbReference type="ChEBI" id="CHEBI:173112"/>
        <dbReference type="EC" id="2.7.7.7"/>
    </reaction>
</comment>
<dbReference type="SUPFAM" id="SSF53098">
    <property type="entry name" value="Ribonuclease H-like"/>
    <property type="match status" value="1"/>
</dbReference>
<keyword evidence="6" id="KW-0239">DNA-directed DNA polymerase</keyword>
<name>A0A1F4VZM0_UNCKA</name>
<reference evidence="10 11" key="1">
    <citation type="journal article" date="2016" name="Nat. Commun.">
        <title>Thousands of microbial genomes shed light on interconnected biogeochemical processes in an aquifer system.</title>
        <authorList>
            <person name="Anantharaman K."/>
            <person name="Brown C.T."/>
            <person name="Hug L.A."/>
            <person name="Sharon I."/>
            <person name="Castelle C.J."/>
            <person name="Probst A.J."/>
            <person name="Thomas B.C."/>
            <person name="Singh A."/>
            <person name="Wilkins M.J."/>
            <person name="Karaoz U."/>
            <person name="Brodie E.L."/>
            <person name="Williams K.H."/>
            <person name="Hubbard S.S."/>
            <person name="Banfield J.F."/>
        </authorList>
    </citation>
    <scope>NUCLEOTIDE SEQUENCE [LARGE SCALE GENOMIC DNA]</scope>
</reference>
<comment type="similarity">
    <text evidence="1">Belongs to the DNA polymerase type-A family.</text>
</comment>
<evidence type="ECO:0000256" key="3">
    <source>
        <dbReference type="ARBA" id="ARBA00020311"/>
    </source>
</evidence>
<sequence>MPELQLQTKTSYELIEDQSRLNEVAKELEEAPIISLDLEADSLDPHRAKLLLFQLAVPGQAYIFDARHLDLRPFQAVLGDAKILKIAQNAKFDYGMLKELAGVEVVNIFDTMLAERVLTCGLTKLGDLSLAALARKYLELELKKEVRETFFGAGHLRDFTKKQLDYAAADVLVLFPIFEAQKAQLQKENLEKIASLEFRLVPVVSEMELRGFLIDVDRWRQAITGYRKKAKEIDQKMQEELRPYSKSTQKDLFGNHADVVNLNSPSQILEAFRRVGLDLPSTGEEILARYNHPLAKLLLEYREYEKIISAFGENLLEKINSKTGRIHPDYMQIGADTGRFACSNPNLQQIPTDSMFRSCFIASPGYKLIIADYSQIELRIMAELSEDEVFMKAFKEDQDLHALTASQMFNIPLDKVSKQDRFQAKSINFGLMYGRGAKSLAVQLEVSEEESKRLLDKYFRQYHRVKAWLDNVAREAVRRGYSTTLGGRKRYYEKIDPDDPNYDRQISYIERQGKNTPIQGSSADMTKAALVYIRERIRQEGLNSIPIHTVHDEVVVESREAEAEQTAKIVQEEMERAGQELLHKVPVKADVVISNVWEH</sequence>
<dbReference type="Gene3D" id="3.30.70.370">
    <property type="match status" value="1"/>
</dbReference>
<evidence type="ECO:0000256" key="4">
    <source>
        <dbReference type="ARBA" id="ARBA00022679"/>
    </source>
</evidence>
<evidence type="ECO:0000256" key="6">
    <source>
        <dbReference type="ARBA" id="ARBA00022932"/>
    </source>
</evidence>
<dbReference type="FunFam" id="1.10.150.20:FF:000002">
    <property type="entry name" value="DNA polymerase I"/>
    <property type="match status" value="1"/>
</dbReference>
<feature type="domain" description="3'-5' exonuclease" evidence="8">
    <location>
        <begin position="12"/>
        <end position="186"/>
    </location>
</feature>
<dbReference type="GO" id="GO:0006261">
    <property type="term" value="P:DNA-templated DNA replication"/>
    <property type="evidence" value="ECO:0007669"/>
    <property type="project" value="InterPro"/>
</dbReference>
<dbReference type="InterPro" id="IPR002298">
    <property type="entry name" value="DNA_polymerase_A"/>
</dbReference>
<evidence type="ECO:0000256" key="2">
    <source>
        <dbReference type="ARBA" id="ARBA00012417"/>
    </source>
</evidence>
<keyword evidence="5" id="KW-0548">Nucleotidyltransferase</keyword>
<dbReference type="Proteomes" id="UP000176967">
    <property type="component" value="Unassembled WGS sequence"/>
</dbReference>
<evidence type="ECO:0000256" key="5">
    <source>
        <dbReference type="ARBA" id="ARBA00022695"/>
    </source>
</evidence>
<dbReference type="SMART" id="SM00482">
    <property type="entry name" value="POLAc"/>
    <property type="match status" value="1"/>
</dbReference>
<dbReference type="InterPro" id="IPR001098">
    <property type="entry name" value="DNA-dir_DNA_pol_A_palm_dom"/>
</dbReference>
<dbReference type="InterPro" id="IPR002562">
    <property type="entry name" value="3'-5'_exonuclease_dom"/>
</dbReference>
<dbReference type="PRINTS" id="PR00868">
    <property type="entry name" value="DNAPOLI"/>
</dbReference>
<dbReference type="Gene3D" id="3.30.420.10">
    <property type="entry name" value="Ribonuclease H-like superfamily/Ribonuclease H"/>
    <property type="match status" value="1"/>
</dbReference>
<dbReference type="STRING" id="1802628.A2890_01840"/>
<dbReference type="GO" id="GO:0003887">
    <property type="term" value="F:DNA-directed DNA polymerase activity"/>
    <property type="evidence" value="ECO:0007669"/>
    <property type="project" value="UniProtKB-KW"/>
</dbReference>
<feature type="domain" description="DNA-directed DNA polymerase family A palm" evidence="9">
    <location>
        <begin position="353"/>
        <end position="562"/>
    </location>
</feature>
<dbReference type="Pfam" id="PF01612">
    <property type="entry name" value="DNA_pol_A_exo1"/>
    <property type="match status" value="1"/>
</dbReference>
<dbReference type="GO" id="GO:0006302">
    <property type="term" value="P:double-strand break repair"/>
    <property type="evidence" value="ECO:0007669"/>
    <property type="project" value="TreeGrafter"/>
</dbReference>
<dbReference type="EMBL" id="MEVL01000006">
    <property type="protein sequence ID" value="OGC62637.1"/>
    <property type="molecule type" value="Genomic_DNA"/>
</dbReference>
<gene>
    <name evidence="10" type="ORF">A2890_01840</name>
</gene>
<dbReference type="InterPro" id="IPR019760">
    <property type="entry name" value="DNA-dir_DNA_pol_A_CS"/>
</dbReference>
<dbReference type="PANTHER" id="PTHR10133:SF62">
    <property type="entry name" value="DNA POLYMERASE THETA"/>
    <property type="match status" value="1"/>
</dbReference>
<dbReference type="EC" id="2.7.7.7" evidence="2"/>
<dbReference type="Pfam" id="PF00476">
    <property type="entry name" value="DNA_pol_A"/>
    <property type="match status" value="1"/>
</dbReference>
<dbReference type="Gene3D" id="1.20.1060.10">
    <property type="entry name" value="Taq DNA Polymerase, Chain T, domain 4"/>
    <property type="match status" value="1"/>
</dbReference>
<dbReference type="CDD" id="cd06142">
    <property type="entry name" value="RNaseD_exo"/>
    <property type="match status" value="1"/>
</dbReference>
<proteinExistence type="inferred from homology"/>
<evidence type="ECO:0000313" key="10">
    <source>
        <dbReference type="EMBL" id="OGC62637.1"/>
    </source>
</evidence>
<dbReference type="Gene3D" id="1.10.150.20">
    <property type="entry name" value="5' to 3' exonuclease, C-terminal subdomain"/>
    <property type="match status" value="1"/>
</dbReference>
<dbReference type="PROSITE" id="PS00447">
    <property type="entry name" value="DNA_POLYMERASE_A"/>
    <property type="match status" value="1"/>
</dbReference>
<keyword evidence="4" id="KW-0808">Transferase</keyword>
<accession>A0A1F4VZM0</accession>
<protein>
    <recommendedName>
        <fullName evidence="3">DNA polymerase I</fullName>
        <ecNumber evidence="2">2.7.7.7</ecNumber>
    </recommendedName>
</protein>
<dbReference type="GO" id="GO:0008408">
    <property type="term" value="F:3'-5' exonuclease activity"/>
    <property type="evidence" value="ECO:0007669"/>
    <property type="project" value="InterPro"/>
</dbReference>
<evidence type="ECO:0000256" key="7">
    <source>
        <dbReference type="ARBA" id="ARBA00049244"/>
    </source>
</evidence>
<evidence type="ECO:0000259" key="8">
    <source>
        <dbReference type="SMART" id="SM00474"/>
    </source>
</evidence>
<evidence type="ECO:0000313" key="11">
    <source>
        <dbReference type="Proteomes" id="UP000176967"/>
    </source>
</evidence>
<dbReference type="SUPFAM" id="SSF56672">
    <property type="entry name" value="DNA/RNA polymerases"/>
    <property type="match status" value="1"/>
</dbReference>
<dbReference type="InterPro" id="IPR036397">
    <property type="entry name" value="RNaseH_sf"/>
</dbReference>
<dbReference type="InterPro" id="IPR012337">
    <property type="entry name" value="RNaseH-like_sf"/>
</dbReference>
<comment type="caution">
    <text evidence="10">The sequence shown here is derived from an EMBL/GenBank/DDBJ whole genome shotgun (WGS) entry which is preliminary data.</text>
</comment>
<dbReference type="AlphaFoldDB" id="A0A1F4VZM0"/>
<dbReference type="SMART" id="SM00474">
    <property type="entry name" value="35EXOc"/>
    <property type="match status" value="1"/>
</dbReference>
<organism evidence="10 11">
    <name type="scientific">candidate division WWE3 bacterium RIFCSPLOWO2_01_FULL_53_14</name>
    <dbReference type="NCBI Taxonomy" id="1802628"/>
    <lineage>
        <taxon>Bacteria</taxon>
        <taxon>Katanobacteria</taxon>
    </lineage>
</organism>
<evidence type="ECO:0000256" key="1">
    <source>
        <dbReference type="ARBA" id="ARBA00007705"/>
    </source>
</evidence>